<gene>
    <name evidence="1" type="ORF">CROQUDRAFT_322167</name>
</gene>
<reference evidence="1" key="1">
    <citation type="submission" date="2013-11" db="EMBL/GenBank/DDBJ databases">
        <title>Genome sequence of the fusiform rust pathogen reveals effectors for host alternation and coevolution with pine.</title>
        <authorList>
            <consortium name="DOE Joint Genome Institute"/>
            <person name="Smith K."/>
            <person name="Pendleton A."/>
            <person name="Kubisiak T."/>
            <person name="Anderson C."/>
            <person name="Salamov A."/>
            <person name="Aerts A."/>
            <person name="Riley R."/>
            <person name="Clum A."/>
            <person name="Lindquist E."/>
            <person name="Ence D."/>
            <person name="Campbell M."/>
            <person name="Kronenberg Z."/>
            <person name="Feau N."/>
            <person name="Dhillon B."/>
            <person name="Hamelin R."/>
            <person name="Burleigh J."/>
            <person name="Smith J."/>
            <person name="Yandell M."/>
            <person name="Nelson C."/>
            <person name="Grigoriev I."/>
            <person name="Davis J."/>
        </authorList>
    </citation>
    <scope>NUCLEOTIDE SEQUENCE</scope>
    <source>
        <strain evidence="1">G11</strain>
    </source>
</reference>
<comment type="caution">
    <text evidence="1">The sequence shown here is derived from an EMBL/GenBank/DDBJ whole genome shotgun (WGS) entry which is preliminary data.</text>
</comment>
<evidence type="ECO:0000313" key="2">
    <source>
        <dbReference type="Proteomes" id="UP000886653"/>
    </source>
</evidence>
<sequence length="153" mass="17070">MYFHRNGCDHLIGIRCPSNQCNKYYVTPFLKDVICQIEEHNHRYQEQQHIPPTSLAHLLSDVPITSSLPDVSMKSSQCPGIEGRKAPGHLEHRSVSHKCTNSLCAPCCRILASRTCFYHSPKGSKGTAASPALALEKPTEILEVQRVIHSLPQ</sequence>
<name>A0A9P6TEN5_9BASI</name>
<keyword evidence="2" id="KW-1185">Reference proteome</keyword>
<protein>
    <submittedName>
        <fullName evidence="1">Uncharacterized protein</fullName>
    </submittedName>
</protein>
<accession>A0A9P6TEN5</accession>
<organism evidence="1 2">
    <name type="scientific">Cronartium quercuum f. sp. fusiforme G11</name>
    <dbReference type="NCBI Taxonomy" id="708437"/>
    <lineage>
        <taxon>Eukaryota</taxon>
        <taxon>Fungi</taxon>
        <taxon>Dikarya</taxon>
        <taxon>Basidiomycota</taxon>
        <taxon>Pucciniomycotina</taxon>
        <taxon>Pucciniomycetes</taxon>
        <taxon>Pucciniales</taxon>
        <taxon>Coleosporiaceae</taxon>
        <taxon>Cronartium</taxon>
    </lineage>
</organism>
<dbReference type="EMBL" id="MU167227">
    <property type="protein sequence ID" value="KAG0149542.1"/>
    <property type="molecule type" value="Genomic_DNA"/>
</dbReference>
<dbReference type="Proteomes" id="UP000886653">
    <property type="component" value="Unassembled WGS sequence"/>
</dbReference>
<evidence type="ECO:0000313" key="1">
    <source>
        <dbReference type="EMBL" id="KAG0149542.1"/>
    </source>
</evidence>
<proteinExistence type="predicted"/>
<dbReference type="AlphaFoldDB" id="A0A9P6TEN5"/>